<dbReference type="InterPro" id="IPR005218">
    <property type="entry name" value="Diacylglycerol/lipid_kinase"/>
</dbReference>
<organism evidence="2 3">
    <name type="scientific">Nostoc flagelliforme CCNUN1</name>
    <dbReference type="NCBI Taxonomy" id="2038116"/>
    <lineage>
        <taxon>Bacteria</taxon>
        <taxon>Bacillati</taxon>
        <taxon>Cyanobacteriota</taxon>
        <taxon>Cyanophyceae</taxon>
        <taxon>Nostocales</taxon>
        <taxon>Nostocaceae</taxon>
        <taxon>Nostoc</taxon>
    </lineage>
</organism>
<reference evidence="2 3" key="1">
    <citation type="submission" date="2017-11" db="EMBL/GenBank/DDBJ databases">
        <title>Complete genome of a free-living desiccation-tolerant cyanobacterium and its photosynthetic adaptation to extreme terrestrial habitat.</title>
        <authorList>
            <person name="Shang J."/>
        </authorList>
    </citation>
    <scope>NUCLEOTIDE SEQUENCE [LARGE SCALE GENOMIC DNA]</scope>
    <source>
        <strain evidence="2 3">CCNUN1</strain>
    </source>
</reference>
<dbReference type="GO" id="GO:0008654">
    <property type="term" value="P:phospholipid biosynthetic process"/>
    <property type="evidence" value="ECO:0007669"/>
    <property type="project" value="InterPro"/>
</dbReference>
<dbReference type="PROSITE" id="PS50146">
    <property type="entry name" value="DAGK"/>
    <property type="match status" value="1"/>
</dbReference>
<proteinExistence type="predicted"/>
<keyword evidence="2" id="KW-0418">Kinase</keyword>
<dbReference type="InterPro" id="IPR016064">
    <property type="entry name" value="NAD/diacylglycerol_kinase_sf"/>
</dbReference>
<keyword evidence="3" id="KW-1185">Reference proteome</keyword>
<dbReference type="InterPro" id="IPR004363">
    <property type="entry name" value="Methylgl_synth"/>
</dbReference>
<dbReference type="RefSeq" id="WP_100899909.1">
    <property type="nucleotide sequence ID" value="NZ_CAWNNC010000001.1"/>
</dbReference>
<evidence type="ECO:0000313" key="3">
    <source>
        <dbReference type="Proteomes" id="UP000232003"/>
    </source>
</evidence>
<sequence length="323" mass="33934">MNRSACLIFNPVAGQGDPDIELAEIRAILEPEIDLDIYLTTEEIDADELANAAVARGVDAIIASGGDGTLSAAATALVGTDIPFGIISRGTANAFATALGIPDTIAGACETILQGGTRHVDVAYCNDLPMVLLAGIGFEAETVELADRGAKNRFGMMAYVFAGIQQLRNLKNFDVEIETEDRIIKTSACAVTVANAAPPTSVLAQGPAGLIYDDGLLDLTIVAPANKAGAIAATFHLFQTASTGNAVERNDIGFLRAKQFKITTNPPQKVVLDGEILGETPVEIKCVPAGLNIFVPLVEEVEPTEKLEGLPNLTIEMKDTVEE</sequence>
<dbReference type="SMART" id="SM00046">
    <property type="entry name" value="DAGKc"/>
    <property type="match status" value="1"/>
</dbReference>
<dbReference type="InterPro" id="IPR001206">
    <property type="entry name" value="Diacylglycerol_kinase_cat_dom"/>
</dbReference>
<dbReference type="InterPro" id="IPR045540">
    <property type="entry name" value="YegS/DAGK_C"/>
</dbReference>
<dbReference type="GO" id="GO:0005829">
    <property type="term" value="C:cytosol"/>
    <property type="evidence" value="ECO:0007669"/>
    <property type="project" value="TreeGrafter"/>
</dbReference>
<dbReference type="SUPFAM" id="SSF111331">
    <property type="entry name" value="NAD kinase/diacylglycerol kinase-like"/>
    <property type="match status" value="1"/>
</dbReference>
<dbReference type="InterPro" id="IPR017438">
    <property type="entry name" value="ATP-NAD_kinase_N"/>
</dbReference>
<evidence type="ECO:0000259" key="1">
    <source>
        <dbReference type="PROSITE" id="PS50146"/>
    </source>
</evidence>
<dbReference type="OrthoDB" id="142078at2"/>
<dbReference type="Pfam" id="PF19279">
    <property type="entry name" value="YegS_C"/>
    <property type="match status" value="1"/>
</dbReference>
<evidence type="ECO:0000313" key="2">
    <source>
        <dbReference type="EMBL" id="AUB38652.1"/>
    </source>
</evidence>
<dbReference type="Pfam" id="PF00781">
    <property type="entry name" value="DAGK_cat"/>
    <property type="match status" value="1"/>
</dbReference>
<dbReference type="PANTHER" id="PTHR30492">
    <property type="entry name" value="METHYLGLYOXAL SYNTHASE"/>
    <property type="match status" value="1"/>
</dbReference>
<dbReference type="NCBIfam" id="TIGR00147">
    <property type="entry name" value="YegS/Rv2252/BmrU family lipid kinase"/>
    <property type="match status" value="1"/>
</dbReference>
<name>A0A2K8ST66_9NOSO</name>
<dbReference type="GO" id="GO:0016301">
    <property type="term" value="F:kinase activity"/>
    <property type="evidence" value="ECO:0007669"/>
    <property type="project" value="UniProtKB-KW"/>
</dbReference>
<dbReference type="Proteomes" id="UP000232003">
    <property type="component" value="Chromosome"/>
</dbReference>
<keyword evidence="2" id="KW-0808">Transferase</keyword>
<feature type="domain" description="DAGKc" evidence="1">
    <location>
        <begin position="1"/>
        <end position="129"/>
    </location>
</feature>
<dbReference type="KEGG" id="nfl:COO91_04624"/>
<dbReference type="EMBL" id="CP024785">
    <property type="protein sequence ID" value="AUB38652.1"/>
    <property type="molecule type" value="Genomic_DNA"/>
</dbReference>
<gene>
    <name evidence="2" type="ORF">COO91_04624</name>
</gene>
<dbReference type="Gene3D" id="2.60.200.40">
    <property type="match status" value="1"/>
</dbReference>
<dbReference type="GO" id="GO:0005524">
    <property type="term" value="F:ATP binding"/>
    <property type="evidence" value="ECO:0007669"/>
    <property type="project" value="InterPro"/>
</dbReference>
<dbReference type="PANTHER" id="PTHR30492:SF0">
    <property type="entry name" value="METHYLGLYOXAL SYNTHASE"/>
    <property type="match status" value="1"/>
</dbReference>
<accession>A0A2K8ST66</accession>
<dbReference type="Gene3D" id="3.40.50.10330">
    <property type="entry name" value="Probable inorganic polyphosphate/atp-NAD kinase, domain 1"/>
    <property type="match status" value="1"/>
</dbReference>
<dbReference type="GO" id="GO:0019242">
    <property type="term" value="P:methylglyoxal biosynthetic process"/>
    <property type="evidence" value="ECO:0007669"/>
    <property type="project" value="InterPro"/>
</dbReference>
<dbReference type="NCBIfam" id="NF002033">
    <property type="entry name" value="PRK00861.1"/>
    <property type="match status" value="1"/>
</dbReference>
<dbReference type="AlphaFoldDB" id="A0A2K8ST66"/>
<protein>
    <submittedName>
        <fullName evidence="2">Diacylglycerol kinase family enzyme</fullName>
    </submittedName>
</protein>
<dbReference type="GO" id="GO:0008929">
    <property type="term" value="F:methylglyoxal synthase activity"/>
    <property type="evidence" value="ECO:0007669"/>
    <property type="project" value="InterPro"/>
</dbReference>